<dbReference type="InterPro" id="IPR029016">
    <property type="entry name" value="GAF-like_dom_sf"/>
</dbReference>
<dbReference type="GO" id="GO:0003700">
    <property type="term" value="F:DNA-binding transcription factor activity"/>
    <property type="evidence" value="ECO:0007669"/>
    <property type="project" value="TreeGrafter"/>
</dbReference>
<dbReference type="PANTHER" id="PTHR30136:SF24">
    <property type="entry name" value="HTH-TYPE TRANSCRIPTIONAL REPRESSOR ALLR"/>
    <property type="match status" value="1"/>
</dbReference>
<feature type="compositionally biased region" description="Low complexity" evidence="4">
    <location>
        <begin position="286"/>
        <end position="304"/>
    </location>
</feature>
<dbReference type="SUPFAM" id="SSF46785">
    <property type="entry name" value="Winged helix' DNA-binding domain"/>
    <property type="match status" value="1"/>
</dbReference>
<evidence type="ECO:0000256" key="3">
    <source>
        <dbReference type="ARBA" id="ARBA00023163"/>
    </source>
</evidence>
<keyword evidence="1" id="KW-0805">Transcription regulation</keyword>
<keyword evidence="7" id="KW-1185">Reference proteome</keyword>
<gene>
    <name evidence="6" type="ORF">ISF6_1160</name>
</gene>
<dbReference type="InterPro" id="IPR014757">
    <property type="entry name" value="Tscrpt_reg_IclR_C"/>
</dbReference>
<evidence type="ECO:0000256" key="2">
    <source>
        <dbReference type="ARBA" id="ARBA00023125"/>
    </source>
</evidence>
<dbReference type="InterPro" id="IPR005471">
    <property type="entry name" value="Tscrpt_reg_IclR_N"/>
</dbReference>
<comment type="caution">
    <text evidence="6">The sequence shown here is derived from an EMBL/GenBank/DDBJ whole genome shotgun (WGS) entry which is preliminary data.</text>
</comment>
<dbReference type="EMBL" id="BBYR01000022">
    <property type="protein sequence ID" value="GAP35389.1"/>
    <property type="molecule type" value="Genomic_DNA"/>
</dbReference>
<dbReference type="Gene3D" id="3.30.450.40">
    <property type="match status" value="1"/>
</dbReference>
<feature type="region of interest" description="Disordered" evidence="4">
    <location>
        <begin position="239"/>
        <end position="304"/>
    </location>
</feature>
<sequence length="304" mass="31971">MLEALVNQHGKALTIEELRQQLDWSKSNVHRTLQTLAHAQYVAKHELTGTYQPTLKLLELGARLLSGMDVRRLAQPVMRTLGEETGETVNLSILEGLSVVYIETIESPMPIRSDTAIGARAPAHAVATGKALLAFQYEGYLARHADELRSFTPTTLATLPALKDELARVRREGHAINHGEWHHSVGGVAAPLFDGLGRLVAAVGISGPLERLTATRMDQVAPLVRQRAAEISRLLGDRRAAPAGGDAGADPAPPLAPAALPVRRRRPRGTAAAAAGDRSADGSGDGQAAGAVPAGRGAADPAGA</sequence>
<keyword evidence="2" id="KW-0238">DNA-binding</keyword>
<dbReference type="Pfam" id="PF09339">
    <property type="entry name" value="HTH_IclR"/>
    <property type="match status" value="1"/>
</dbReference>
<accession>A0A0K8NYL4</accession>
<evidence type="ECO:0000256" key="1">
    <source>
        <dbReference type="ARBA" id="ARBA00023015"/>
    </source>
</evidence>
<dbReference type="Proteomes" id="UP000037660">
    <property type="component" value="Unassembled WGS sequence"/>
</dbReference>
<reference evidence="7" key="1">
    <citation type="submission" date="2015-07" db="EMBL/GenBank/DDBJ databases">
        <title>Discovery of a poly(ethylene terephthalate assimilation.</title>
        <authorList>
            <person name="Yoshida S."/>
            <person name="Hiraga K."/>
            <person name="Takehana T."/>
            <person name="Taniguchi I."/>
            <person name="Yamaji H."/>
            <person name="Maeda Y."/>
            <person name="Toyohara K."/>
            <person name="Miyamoto K."/>
            <person name="Kimura Y."/>
            <person name="Oda K."/>
        </authorList>
    </citation>
    <scope>NUCLEOTIDE SEQUENCE [LARGE SCALE GENOMIC DNA]</scope>
    <source>
        <strain evidence="7">NBRC 110686 / TISTR 2288 / 201-F6</strain>
    </source>
</reference>
<keyword evidence="3" id="KW-0804">Transcription</keyword>
<protein>
    <submittedName>
        <fullName evidence="6">Transcriptional regulator, IclR family</fullName>
    </submittedName>
</protein>
<feature type="compositionally biased region" description="Low complexity" evidence="4">
    <location>
        <begin position="241"/>
        <end position="250"/>
    </location>
</feature>
<dbReference type="InterPro" id="IPR036388">
    <property type="entry name" value="WH-like_DNA-bd_sf"/>
</dbReference>
<evidence type="ECO:0000313" key="6">
    <source>
        <dbReference type="EMBL" id="GAP35389.1"/>
    </source>
</evidence>
<dbReference type="InterPro" id="IPR050707">
    <property type="entry name" value="HTH_MetabolicPath_Reg"/>
</dbReference>
<dbReference type="STRING" id="1547922.ISF6_1160"/>
<proteinExistence type="predicted"/>
<dbReference type="Pfam" id="PF01614">
    <property type="entry name" value="IclR_C"/>
    <property type="match status" value="1"/>
</dbReference>
<dbReference type="AlphaFoldDB" id="A0A0K8NYL4"/>
<reference evidence="6 7" key="2">
    <citation type="journal article" date="2016" name="Science">
        <title>A bacterium that degrades and assimilates poly(ethylene terephthalate).</title>
        <authorList>
            <person name="Yoshida S."/>
            <person name="Hiraga K."/>
            <person name="Takehana T."/>
            <person name="Taniguchi I."/>
            <person name="Yamaji H."/>
            <person name="Maeda Y."/>
            <person name="Toyohara K."/>
            <person name="Miyamoto K."/>
            <person name="Kimura Y."/>
            <person name="Oda K."/>
        </authorList>
    </citation>
    <scope>NUCLEOTIDE SEQUENCE [LARGE SCALE GENOMIC DNA]</scope>
    <source>
        <strain evidence="7">NBRC 110686 / TISTR 2288 / 201-F6</strain>
    </source>
</reference>
<dbReference type="GO" id="GO:0003677">
    <property type="term" value="F:DNA binding"/>
    <property type="evidence" value="ECO:0007669"/>
    <property type="project" value="UniProtKB-KW"/>
</dbReference>
<name>A0A0K8NYL4_PISS1</name>
<dbReference type="PROSITE" id="PS51078">
    <property type="entry name" value="ICLR_ED"/>
    <property type="match status" value="1"/>
</dbReference>
<dbReference type="PANTHER" id="PTHR30136">
    <property type="entry name" value="HELIX-TURN-HELIX TRANSCRIPTIONAL REGULATOR, ICLR FAMILY"/>
    <property type="match status" value="1"/>
</dbReference>
<organism evidence="6 7">
    <name type="scientific">Piscinibacter sakaiensis</name>
    <name type="common">Ideonella sakaiensis</name>
    <dbReference type="NCBI Taxonomy" id="1547922"/>
    <lineage>
        <taxon>Bacteria</taxon>
        <taxon>Pseudomonadati</taxon>
        <taxon>Pseudomonadota</taxon>
        <taxon>Betaproteobacteria</taxon>
        <taxon>Burkholderiales</taxon>
        <taxon>Sphaerotilaceae</taxon>
        <taxon>Piscinibacter</taxon>
    </lineage>
</organism>
<evidence type="ECO:0000313" key="7">
    <source>
        <dbReference type="Proteomes" id="UP000037660"/>
    </source>
</evidence>
<dbReference type="GO" id="GO:0045892">
    <property type="term" value="P:negative regulation of DNA-templated transcription"/>
    <property type="evidence" value="ECO:0007669"/>
    <property type="project" value="TreeGrafter"/>
</dbReference>
<dbReference type="Gene3D" id="1.10.10.10">
    <property type="entry name" value="Winged helix-like DNA-binding domain superfamily/Winged helix DNA-binding domain"/>
    <property type="match status" value="1"/>
</dbReference>
<feature type="domain" description="IclR-ED" evidence="5">
    <location>
        <begin position="56"/>
        <end position="237"/>
    </location>
</feature>
<dbReference type="SMART" id="SM00346">
    <property type="entry name" value="HTH_ICLR"/>
    <property type="match status" value="1"/>
</dbReference>
<dbReference type="SUPFAM" id="SSF55781">
    <property type="entry name" value="GAF domain-like"/>
    <property type="match status" value="1"/>
</dbReference>
<dbReference type="InterPro" id="IPR036390">
    <property type="entry name" value="WH_DNA-bd_sf"/>
</dbReference>
<evidence type="ECO:0000256" key="4">
    <source>
        <dbReference type="SAM" id="MobiDB-lite"/>
    </source>
</evidence>
<evidence type="ECO:0000259" key="5">
    <source>
        <dbReference type="PROSITE" id="PS51078"/>
    </source>
</evidence>